<dbReference type="PROSITE" id="PS51782">
    <property type="entry name" value="LYSM"/>
    <property type="match status" value="1"/>
</dbReference>
<evidence type="ECO:0000256" key="1">
    <source>
        <dbReference type="ARBA" id="ARBA00005820"/>
    </source>
</evidence>
<dbReference type="Proteomes" id="UP001500212">
    <property type="component" value="Unassembled WGS sequence"/>
</dbReference>
<organism evidence="6 7">
    <name type="scientific">Actinoallomurus liliacearum</name>
    <dbReference type="NCBI Taxonomy" id="1080073"/>
    <lineage>
        <taxon>Bacteria</taxon>
        <taxon>Bacillati</taxon>
        <taxon>Actinomycetota</taxon>
        <taxon>Actinomycetes</taxon>
        <taxon>Streptosporangiales</taxon>
        <taxon>Thermomonosporaceae</taxon>
        <taxon>Actinoallomurus</taxon>
    </lineage>
</organism>
<sequence>MTHQPGRSRATEIMRGLGALAVLLFLLAGLPAALVAVGGSPIPHAVPSWTRITATLAQPDTGNTLFLAVVKGIGWIAWLLFMTATLTETIAYLRGCPTRRLPRPIRPMQHLARDLIATIALIVSTGAPLASSTTASLTHQTAVAANKPTAASAAVTAEIATTPSNGLHGRVRLAAHETPATEPRRWKTRVITRGDTLWAIARHEYGSGIKYLRIFNASKHLTQPHGLPRLSDPDRIYPGQRIKVPASGNHGVSGPTRTRPTSPARHHPVRSAPPSQPPRRSSAPTPAQPTAPGAPPAAPSTTASPTATSAATPSTSPTATTPAPTRQPGRASQPTTGNAPATPTHPAPTPRPTALARSSHPGPEPTPSEPTHPHDRPHGAPATVRLPSGAYVGLGLAGAISLALAATRLHRRRCRPHLDEWPDPAPTDPAPPVPTPVAHARKAHLDAFTDCGQPIPSDAELLARDATAPSPAQLTIGTREGQDLTISLAGLNLALTGPGNLEVVRAIVTELLAKSRRYRVELLIPEPDAAALFAGTGIDVTGLAATVPGLVITASLTAAITHLEAEIIHRARLMETTDAPDVPALREADPGEPLPAIILITTAPTSGEALQAILQLGRPYDVGGLLLGDRAAGTTLTLAADGTITRATGPETDLWTGAQFFHLPATDAGTMLQVIQTANGAPEPATPTPPVSTPPAATPPEAKDTAQAPQAAPNKPTAVKTPSPGAEGDAPVARPVQLRLLGAVRVEASGELIATGLRRIARDLLAYLALHPDGITRDQGIDALMPDRDPDAGTTMLHTAINNVRKTLRAATGLRQPMFINHEAGRYRLDPTLIDVDLWRLQAALHQAHKATSDANRITALQQIPDLYTGELADDLTYEWAETERERLRRHATDALAHLARLLKDDHPEQALTVLEHAIEHDPYAEPLYQDLMRHQTHLGRPDAVRRTYQLLANRLADLDVEPTDETHRLHLELLRPTAESTRSVGSGNKRANPRDHEH</sequence>
<evidence type="ECO:0000256" key="3">
    <source>
        <dbReference type="SAM" id="MobiDB-lite"/>
    </source>
</evidence>
<protein>
    <recommendedName>
        <fullName evidence="5">LysM domain-containing protein</fullName>
    </recommendedName>
</protein>
<dbReference type="SMART" id="SM00862">
    <property type="entry name" value="Trans_reg_C"/>
    <property type="match status" value="1"/>
</dbReference>
<feature type="region of interest" description="Disordered" evidence="3">
    <location>
        <begin position="975"/>
        <end position="999"/>
    </location>
</feature>
<dbReference type="InterPro" id="IPR036779">
    <property type="entry name" value="LysM_dom_sf"/>
</dbReference>
<feature type="domain" description="LysM" evidence="5">
    <location>
        <begin position="187"/>
        <end position="244"/>
    </location>
</feature>
<feature type="compositionally biased region" description="Low complexity" evidence="3">
    <location>
        <begin position="299"/>
        <end position="324"/>
    </location>
</feature>
<dbReference type="InterPro" id="IPR036388">
    <property type="entry name" value="WH-like_DNA-bd_sf"/>
</dbReference>
<evidence type="ECO:0000259" key="5">
    <source>
        <dbReference type="PROSITE" id="PS51782"/>
    </source>
</evidence>
<dbReference type="EMBL" id="BAABHJ010000039">
    <property type="protein sequence ID" value="GAA4617259.1"/>
    <property type="molecule type" value="Genomic_DNA"/>
</dbReference>
<keyword evidence="2" id="KW-0238">DNA-binding</keyword>
<dbReference type="InterPro" id="IPR011990">
    <property type="entry name" value="TPR-like_helical_dom_sf"/>
</dbReference>
<dbReference type="PANTHER" id="PTHR35807">
    <property type="entry name" value="TRANSCRIPTIONAL REGULATOR REDD-RELATED"/>
    <property type="match status" value="1"/>
</dbReference>
<dbReference type="InterPro" id="IPR001867">
    <property type="entry name" value="OmpR/PhoB-type_DNA-bd"/>
</dbReference>
<dbReference type="InterPro" id="IPR018392">
    <property type="entry name" value="LysM"/>
</dbReference>
<feature type="compositionally biased region" description="Low complexity" evidence="3">
    <location>
        <begin position="270"/>
        <end position="285"/>
    </location>
</feature>
<comment type="caution">
    <text evidence="6">The sequence shown here is derived from an EMBL/GenBank/DDBJ whole genome shotgun (WGS) entry which is preliminary data.</text>
</comment>
<dbReference type="Gene3D" id="1.10.10.10">
    <property type="entry name" value="Winged helix-like DNA-binding domain superfamily/Winged helix DNA-binding domain"/>
    <property type="match status" value="1"/>
</dbReference>
<evidence type="ECO:0000256" key="2">
    <source>
        <dbReference type="ARBA" id="ARBA00023125"/>
    </source>
</evidence>
<dbReference type="InterPro" id="IPR051677">
    <property type="entry name" value="AfsR-DnrI-RedD_regulator"/>
</dbReference>
<evidence type="ECO:0000256" key="4">
    <source>
        <dbReference type="SAM" id="Phobius"/>
    </source>
</evidence>
<feature type="transmembrane region" description="Helical" evidence="4">
    <location>
        <begin position="73"/>
        <end position="93"/>
    </location>
</feature>
<evidence type="ECO:0000313" key="7">
    <source>
        <dbReference type="Proteomes" id="UP001500212"/>
    </source>
</evidence>
<name>A0ABP8TYC8_9ACTN</name>
<dbReference type="SUPFAM" id="SSF48452">
    <property type="entry name" value="TPR-like"/>
    <property type="match status" value="1"/>
</dbReference>
<dbReference type="InterPro" id="IPR005158">
    <property type="entry name" value="BTAD"/>
</dbReference>
<gene>
    <name evidence="6" type="ORF">GCM10023195_76980</name>
</gene>
<dbReference type="Pfam" id="PF03704">
    <property type="entry name" value="BTAD"/>
    <property type="match status" value="1"/>
</dbReference>
<feature type="compositionally biased region" description="Low complexity" evidence="3">
    <location>
        <begin position="352"/>
        <end position="361"/>
    </location>
</feature>
<feature type="compositionally biased region" description="Pro residues" evidence="3">
    <location>
        <begin position="286"/>
        <end position="298"/>
    </location>
</feature>
<feature type="region of interest" description="Disordered" evidence="3">
    <location>
        <begin position="224"/>
        <end position="384"/>
    </location>
</feature>
<dbReference type="Gene3D" id="1.25.40.10">
    <property type="entry name" value="Tetratricopeptide repeat domain"/>
    <property type="match status" value="1"/>
</dbReference>
<proteinExistence type="inferred from homology"/>
<feature type="region of interest" description="Disordered" evidence="3">
    <location>
        <begin position="680"/>
        <end position="731"/>
    </location>
</feature>
<comment type="similarity">
    <text evidence="1">Belongs to the AfsR/DnrI/RedD regulatory family.</text>
</comment>
<feature type="compositionally biased region" description="Pro residues" evidence="3">
    <location>
        <begin position="684"/>
        <end position="698"/>
    </location>
</feature>
<reference evidence="7" key="1">
    <citation type="journal article" date="2019" name="Int. J. Syst. Evol. Microbiol.">
        <title>The Global Catalogue of Microorganisms (GCM) 10K type strain sequencing project: providing services to taxonomists for standard genome sequencing and annotation.</title>
        <authorList>
            <consortium name="The Broad Institute Genomics Platform"/>
            <consortium name="The Broad Institute Genome Sequencing Center for Infectious Disease"/>
            <person name="Wu L."/>
            <person name="Ma J."/>
        </authorList>
    </citation>
    <scope>NUCLEOTIDE SEQUENCE [LARGE SCALE GENOMIC DNA]</scope>
    <source>
        <strain evidence="7">JCM 17938</strain>
    </source>
</reference>
<dbReference type="RefSeq" id="WP_345365498.1">
    <property type="nucleotide sequence ID" value="NZ_BAABHJ010000039.1"/>
</dbReference>
<dbReference type="CDD" id="cd00118">
    <property type="entry name" value="LysM"/>
    <property type="match status" value="1"/>
</dbReference>
<dbReference type="Gene3D" id="3.10.350.10">
    <property type="entry name" value="LysM domain"/>
    <property type="match status" value="1"/>
</dbReference>
<keyword evidence="4" id="KW-0812">Transmembrane</keyword>
<dbReference type="SMART" id="SM01043">
    <property type="entry name" value="BTAD"/>
    <property type="match status" value="1"/>
</dbReference>
<accession>A0ABP8TYC8</accession>
<feature type="transmembrane region" description="Helical" evidence="4">
    <location>
        <begin position="114"/>
        <end position="131"/>
    </location>
</feature>
<keyword evidence="7" id="KW-1185">Reference proteome</keyword>
<evidence type="ECO:0000313" key="6">
    <source>
        <dbReference type="EMBL" id="GAA4617259.1"/>
    </source>
</evidence>
<dbReference type="SMART" id="SM00257">
    <property type="entry name" value="LysM"/>
    <property type="match status" value="1"/>
</dbReference>
<keyword evidence="4" id="KW-1133">Transmembrane helix</keyword>
<keyword evidence="4" id="KW-0472">Membrane</keyword>